<proteinExistence type="predicted"/>
<accession>A0A1C1CQW4</accession>
<evidence type="ECO:0000313" key="3">
    <source>
        <dbReference type="EMBL" id="OCT50878.1"/>
    </source>
</evidence>
<feature type="compositionally biased region" description="Polar residues" evidence="2">
    <location>
        <begin position="135"/>
        <end position="149"/>
    </location>
</feature>
<dbReference type="OrthoDB" id="4156665at2759"/>
<feature type="compositionally biased region" description="Basic residues" evidence="2">
    <location>
        <begin position="122"/>
        <end position="133"/>
    </location>
</feature>
<evidence type="ECO:0000256" key="1">
    <source>
        <dbReference type="SAM" id="Coils"/>
    </source>
</evidence>
<keyword evidence="1" id="KW-0175">Coiled coil</keyword>
<dbReference type="EMBL" id="LGRB01000009">
    <property type="protein sequence ID" value="OCT50878.1"/>
    <property type="molecule type" value="Genomic_DNA"/>
</dbReference>
<protein>
    <submittedName>
        <fullName evidence="3">Uncharacterized protein</fullName>
    </submittedName>
</protein>
<evidence type="ECO:0000256" key="2">
    <source>
        <dbReference type="SAM" id="MobiDB-lite"/>
    </source>
</evidence>
<sequence>MDPSSPKSPMPSLSPRSPHSPMAMDTPMISPLPQLVTSFSPEHMLHRQASISAMLMTPRSGGNPAPWRLSNGSTCRRNSLTSPITSPVYSTYSIRTPERSYFHKVHMQTPATATFPQDGRRSRMAMRSPRHGRGTTMTLPLRVNTNLPNVQEEDSSSTRFPSDSSPIDWAPTTTTTATVLTTSATNPRRLIRSHTPTPITTRSPIRKRPRLSRCPGAGRLPQPPRYHVTVVPPAASPRTQRQRQNYQHSVDHLRTPLVPLISVATGLPHPQFPTTLLQYHLLTHDQLDSLARWYHQVEPAVQETFLYPACIPAWTSLHDEDRQIDVDLETKRRRWGRFIGLRGCESPGTETDEHGNPLETREELARRMEREWRRALERAEEESRAFEKSWRGRW</sequence>
<evidence type="ECO:0000313" key="4">
    <source>
        <dbReference type="Proteomes" id="UP000094526"/>
    </source>
</evidence>
<organism evidence="3 4">
    <name type="scientific">Cladophialophora carrionii</name>
    <dbReference type="NCBI Taxonomy" id="86049"/>
    <lineage>
        <taxon>Eukaryota</taxon>
        <taxon>Fungi</taxon>
        <taxon>Dikarya</taxon>
        <taxon>Ascomycota</taxon>
        <taxon>Pezizomycotina</taxon>
        <taxon>Eurotiomycetes</taxon>
        <taxon>Chaetothyriomycetidae</taxon>
        <taxon>Chaetothyriales</taxon>
        <taxon>Herpotrichiellaceae</taxon>
        <taxon>Cladophialophora</taxon>
    </lineage>
</organism>
<feature type="compositionally biased region" description="Low complexity" evidence="2">
    <location>
        <begin position="157"/>
        <end position="185"/>
    </location>
</feature>
<feature type="compositionally biased region" description="Low complexity" evidence="2">
    <location>
        <begin position="1"/>
        <end position="21"/>
    </location>
</feature>
<dbReference type="eggNOG" id="ENOG502STXT">
    <property type="taxonomic scope" value="Eukaryota"/>
</dbReference>
<feature type="region of interest" description="Disordered" evidence="2">
    <location>
        <begin position="1"/>
        <end position="34"/>
    </location>
</feature>
<name>A0A1C1CQW4_9EURO</name>
<dbReference type="VEuPathDB" id="FungiDB:G647_09523"/>
<dbReference type="VEuPathDB" id="FungiDB:CLCR_08694"/>
<feature type="coiled-coil region" evidence="1">
    <location>
        <begin position="362"/>
        <end position="389"/>
    </location>
</feature>
<dbReference type="AlphaFoldDB" id="A0A1C1CQW4"/>
<gene>
    <name evidence="3" type="ORF">CLCR_08694</name>
</gene>
<feature type="region of interest" description="Disordered" evidence="2">
    <location>
        <begin position="113"/>
        <end position="226"/>
    </location>
</feature>
<dbReference type="Proteomes" id="UP000094526">
    <property type="component" value="Unassembled WGS sequence"/>
</dbReference>
<reference evidence="4" key="1">
    <citation type="submission" date="2015-07" db="EMBL/GenBank/DDBJ databases">
        <authorList>
            <person name="Teixeira M.M."/>
            <person name="Souza R.C."/>
            <person name="Almeida L.G."/>
            <person name="Vicente V.A."/>
            <person name="de Hoog S."/>
            <person name="Bocca A.L."/>
            <person name="de Almeida S.R."/>
            <person name="Vasconcelos A.T."/>
            <person name="Felipe M.S."/>
        </authorList>
    </citation>
    <scope>NUCLEOTIDE SEQUENCE [LARGE SCALE GENOMIC DNA]</scope>
    <source>
        <strain evidence="4">KSF</strain>
    </source>
</reference>
<comment type="caution">
    <text evidence="3">The sequence shown here is derived from an EMBL/GenBank/DDBJ whole genome shotgun (WGS) entry which is preliminary data.</text>
</comment>
<keyword evidence="4" id="KW-1185">Reference proteome</keyword>